<dbReference type="GO" id="GO:0005524">
    <property type="term" value="F:ATP binding"/>
    <property type="evidence" value="ECO:0007669"/>
    <property type="project" value="InterPro"/>
</dbReference>
<dbReference type="GeneID" id="87827830"/>
<proteinExistence type="predicted"/>
<evidence type="ECO:0000313" key="3">
    <source>
        <dbReference type="Proteomes" id="UP001302602"/>
    </source>
</evidence>
<keyword evidence="1" id="KW-0648">Protein biosynthesis</keyword>
<protein>
    <submittedName>
        <fullName evidence="2">Uncharacterized protein</fullName>
    </submittedName>
</protein>
<dbReference type="RefSeq" id="XP_062651528.1">
    <property type="nucleotide sequence ID" value="XM_062791061.1"/>
</dbReference>
<dbReference type="GO" id="GO:0004818">
    <property type="term" value="F:glutamate-tRNA ligase activity"/>
    <property type="evidence" value="ECO:0007669"/>
    <property type="project" value="TreeGrafter"/>
</dbReference>
<dbReference type="EMBL" id="MU853224">
    <property type="protein sequence ID" value="KAK4127757.1"/>
    <property type="molecule type" value="Genomic_DNA"/>
</dbReference>
<dbReference type="InterPro" id="IPR020061">
    <property type="entry name" value="Glu_tRNA_lig_a-bdl"/>
</dbReference>
<name>A0AAN6U798_9PEZI</name>
<sequence>MRNICKSAILKPLLNDYFAYQACDKNERRDRPPSESLAIFKEMKDGTDFGRKHCIRARIALDSPNGAMRNSWLQEKLAQLPRTNLDFARLYFLRTFLSKKKLTKVVDTGIVTGWDDSRMPTVRGLTVPALCGFMLTQGASRNAVTMD</sequence>
<dbReference type="PANTHER" id="PTHR43097">
    <property type="entry name" value="GLUTAMINE-TRNA LIGASE"/>
    <property type="match status" value="1"/>
</dbReference>
<dbReference type="InterPro" id="IPR050132">
    <property type="entry name" value="Gln/Glu-tRNA_Ligase"/>
</dbReference>
<dbReference type="SUPFAM" id="SSF52374">
    <property type="entry name" value="Nucleotidylyl transferase"/>
    <property type="match status" value="1"/>
</dbReference>
<keyword evidence="3" id="KW-1185">Reference proteome</keyword>
<dbReference type="AlphaFoldDB" id="A0AAN6U798"/>
<dbReference type="PANTHER" id="PTHR43097:SF5">
    <property type="entry name" value="GLUTAMATE--TRNA LIGASE"/>
    <property type="match status" value="1"/>
</dbReference>
<reference evidence="2" key="2">
    <citation type="submission" date="2023-05" db="EMBL/GenBank/DDBJ databases">
        <authorList>
            <consortium name="Lawrence Berkeley National Laboratory"/>
            <person name="Steindorff A."/>
            <person name="Hensen N."/>
            <person name="Bonometti L."/>
            <person name="Westerberg I."/>
            <person name="Brannstrom I.O."/>
            <person name="Guillou S."/>
            <person name="Cros-Aarteil S."/>
            <person name="Calhoun S."/>
            <person name="Haridas S."/>
            <person name="Kuo A."/>
            <person name="Mondo S."/>
            <person name="Pangilinan J."/>
            <person name="Riley R."/>
            <person name="Labutti K."/>
            <person name="Andreopoulos B."/>
            <person name="Lipzen A."/>
            <person name="Chen C."/>
            <person name="Yanf M."/>
            <person name="Daum C."/>
            <person name="Ng V."/>
            <person name="Clum A."/>
            <person name="Ohm R."/>
            <person name="Martin F."/>
            <person name="Silar P."/>
            <person name="Natvig D."/>
            <person name="Lalanne C."/>
            <person name="Gautier V."/>
            <person name="Ament-Velasquez S.L."/>
            <person name="Kruys A."/>
            <person name="Hutchinson M.I."/>
            <person name="Powell A.J."/>
            <person name="Barry K."/>
            <person name="Miller A.N."/>
            <person name="Grigoriev I.V."/>
            <person name="Debuchy R."/>
            <person name="Gladieux P."/>
            <person name="Thoren M.H."/>
            <person name="Johannesson H."/>
        </authorList>
    </citation>
    <scope>NUCLEOTIDE SEQUENCE</scope>
    <source>
        <strain evidence="2">CBS 731.68</strain>
    </source>
</reference>
<reference evidence="2" key="1">
    <citation type="journal article" date="2023" name="Mol. Phylogenet. Evol.">
        <title>Genome-scale phylogeny and comparative genomics of the fungal order Sordariales.</title>
        <authorList>
            <person name="Hensen N."/>
            <person name="Bonometti L."/>
            <person name="Westerberg I."/>
            <person name="Brannstrom I.O."/>
            <person name="Guillou S."/>
            <person name="Cros-Aarteil S."/>
            <person name="Calhoun S."/>
            <person name="Haridas S."/>
            <person name="Kuo A."/>
            <person name="Mondo S."/>
            <person name="Pangilinan J."/>
            <person name="Riley R."/>
            <person name="LaButti K."/>
            <person name="Andreopoulos B."/>
            <person name="Lipzen A."/>
            <person name="Chen C."/>
            <person name="Yan M."/>
            <person name="Daum C."/>
            <person name="Ng V."/>
            <person name="Clum A."/>
            <person name="Steindorff A."/>
            <person name="Ohm R.A."/>
            <person name="Martin F."/>
            <person name="Silar P."/>
            <person name="Natvig D.O."/>
            <person name="Lalanne C."/>
            <person name="Gautier V."/>
            <person name="Ament-Velasquez S.L."/>
            <person name="Kruys A."/>
            <person name="Hutchinson M.I."/>
            <person name="Powell A.J."/>
            <person name="Barry K."/>
            <person name="Miller A.N."/>
            <person name="Grigoriev I.V."/>
            <person name="Debuchy R."/>
            <person name="Gladieux P."/>
            <person name="Hiltunen Thoren M."/>
            <person name="Johannesson H."/>
        </authorList>
    </citation>
    <scope>NUCLEOTIDE SEQUENCE</scope>
    <source>
        <strain evidence="2">CBS 731.68</strain>
    </source>
</reference>
<dbReference type="GO" id="GO:0017102">
    <property type="term" value="C:methionyl glutamyl tRNA synthetase complex"/>
    <property type="evidence" value="ECO:0007669"/>
    <property type="project" value="TreeGrafter"/>
</dbReference>
<dbReference type="GO" id="GO:0006424">
    <property type="term" value="P:glutamyl-tRNA aminoacylation"/>
    <property type="evidence" value="ECO:0007669"/>
    <property type="project" value="TreeGrafter"/>
</dbReference>
<dbReference type="GO" id="GO:0005829">
    <property type="term" value="C:cytosol"/>
    <property type="evidence" value="ECO:0007669"/>
    <property type="project" value="TreeGrafter"/>
</dbReference>
<dbReference type="Proteomes" id="UP001302602">
    <property type="component" value="Unassembled WGS sequence"/>
</dbReference>
<evidence type="ECO:0000256" key="1">
    <source>
        <dbReference type="ARBA" id="ARBA00022917"/>
    </source>
</evidence>
<dbReference type="Gene3D" id="1.10.1160.10">
    <property type="entry name" value="Glutamyl-trna Synthetase, Domain 2"/>
    <property type="match status" value="1"/>
</dbReference>
<evidence type="ECO:0000313" key="2">
    <source>
        <dbReference type="EMBL" id="KAK4127757.1"/>
    </source>
</evidence>
<organism evidence="2 3">
    <name type="scientific">Parathielavia appendiculata</name>
    <dbReference type="NCBI Taxonomy" id="2587402"/>
    <lineage>
        <taxon>Eukaryota</taxon>
        <taxon>Fungi</taxon>
        <taxon>Dikarya</taxon>
        <taxon>Ascomycota</taxon>
        <taxon>Pezizomycotina</taxon>
        <taxon>Sordariomycetes</taxon>
        <taxon>Sordariomycetidae</taxon>
        <taxon>Sordariales</taxon>
        <taxon>Chaetomiaceae</taxon>
        <taxon>Parathielavia</taxon>
    </lineage>
</organism>
<comment type="caution">
    <text evidence="2">The sequence shown here is derived from an EMBL/GenBank/DDBJ whole genome shotgun (WGS) entry which is preliminary data.</text>
</comment>
<dbReference type="Gene3D" id="3.90.800.10">
    <property type="entry name" value="Glutamyl-tRNA Synthetase, Domain 3"/>
    <property type="match status" value="1"/>
</dbReference>
<gene>
    <name evidence="2" type="ORF">N657DRAFT_631519</name>
</gene>
<accession>A0AAN6U798</accession>